<protein>
    <submittedName>
        <fullName evidence="1">Uncharacterized protein</fullName>
    </submittedName>
</protein>
<gene>
    <name evidence="1" type="ORF">DLM86_23925</name>
</gene>
<evidence type="ECO:0000313" key="1">
    <source>
        <dbReference type="EMBL" id="PYI51479.1"/>
    </source>
</evidence>
<reference evidence="1 2" key="1">
    <citation type="submission" date="2018-05" db="EMBL/GenBank/DDBJ databases">
        <title>Paenibacillus flagellatus sp. nov., isolated from selenium mineral soil.</title>
        <authorList>
            <person name="Dai X."/>
        </authorList>
    </citation>
    <scope>NUCLEOTIDE SEQUENCE [LARGE SCALE GENOMIC DNA]</scope>
    <source>
        <strain evidence="1 2">DXL2</strain>
    </source>
</reference>
<dbReference type="AlphaFoldDB" id="A0A2V5JXB7"/>
<sequence length="95" mass="11225">MHEWINETIVERFRLLSGNAEQLEEVKVLRARTREAEQQLLANMPHEREHLDNLLNLLTELDTLHNKHFYAKGLQDGIQLLIFFLFDDGILESNK</sequence>
<comment type="caution">
    <text evidence="1">The sequence shown here is derived from an EMBL/GenBank/DDBJ whole genome shotgun (WGS) entry which is preliminary data.</text>
</comment>
<keyword evidence="2" id="KW-1185">Reference proteome</keyword>
<dbReference type="Proteomes" id="UP000247476">
    <property type="component" value="Unassembled WGS sequence"/>
</dbReference>
<evidence type="ECO:0000313" key="2">
    <source>
        <dbReference type="Proteomes" id="UP000247476"/>
    </source>
</evidence>
<organism evidence="1 2">
    <name type="scientific">Paenibacillus flagellatus</name>
    <dbReference type="NCBI Taxonomy" id="2211139"/>
    <lineage>
        <taxon>Bacteria</taxon>
        <taxon>Bacillati</taxon>
        <taxon>Bacillota</taxon>
        <taxon>Bacilli</taxon>
        <taxon>Bacillales</taxon>
        <taxon>Paenibacillaceae</taxon>
        <taxon>Paenibacillus</taxon>
    </lineage>
</organism>
<dbReference type="EMBL" id="QJVJ01000012">
    <property type="protein sequence ID" value="PYI51479.1"/>
    <property type="molecule type" value="Genomic_DNA"/>
</dbReference>
<name>A0A2V5JXB7_9BACL</name>
<dbReference type="RefSeq" id="WP_110842601.1">
    <property type="nucleotide sequence ID" value="NZ_QJVJ01000012.1"/>
</dbReference>
<accession>A0A2V5JXB7</accession>
<proteinExistence type="predicted"/>